<feature type="transmembrane region" description="Helical" evidence="1">
    <location>
        <begin position="141"/>
        <end position="160"/>
    </location>
</feature>
<keyword evidence="1" id="KW-1133">Transmembrane helix</keyword>
<organism evidence="2">
    <name type="scientific">Dyadobacter sp. 676</name>
    <dbReference type="NCBI Taxonomy" id="3088362"/>
    <lineage>
        <taxon>Bacteria</taxon>
        <taxon>Pseudomonadati</taxon>
        <taxon>Bacteroidota</taxon>
        <taxon>Cytophagia</taxon>
        <taxon>Cytophagales</taxon>
        <taxon>Spirosomataceae</taxon>
        <taxon>Dyadobacter</taxon>
    </lineage>
</organism>
<gene>
    <name evidence="2" type="ORF">ABV298_13845</name>
</gene>
<evidence type="ECO:0000313" key="2">
    <source>
        <dbReference type="EMBL" id="XCH27414.1"/>
    </source>
</evidence>
<feature type="transmembrane region" description="Helical" evidence="1">
    <location>
        <begin position="106"/>
        <end position="129"/>
    </location>
</feature>
<dbReference type="EMBL" id="CP159289">
    <property type="protein sequence ID" value="XCH27414.1"/>
    <property type="molecule type" value="Genomic_DNA"/>
</dbReference>
<reference evidence="2" key="1">
    <citation type="submission" date="2024-06" db="EMBL/GenBank/DDBJ databases">
        <title>Sequencing and assembly of the genome of Dyadobacter sp. strain 676, a symbiont of Cyamopsis tetragonoloba.</title>
        <authorList>
            <person name="Guro P."/>
            <person name="Sazanova A."/>
            <person name="Kuznetsova I."/>
            <person name="Belimov A."/>
            <person name="Safronova V."/>
        </authorList>
    </citation>
    <scope>NUCLEOTIDE SEQUENCE</scope>
    <source>
        <strain evidence="2">676</strain>
    </source>
</reference>
<keyword evidence="1" id="KW-0472">Membrane</keyword>
<evidence type="ECO:0000256" key="1">
    <source>
        <dbReference type="SAM" id="Phobius"/>
    </source>
</evidence>
<protein>
    <submittedName>
        <fullName evidence="2">Uncharacterized protein</fullName>
    </submittedName>
</protein>
<name>A0AAU8FU98_9BACT</name>
<accession>A0AAU8FU98</accession>
<feature type="transmembrane region" description="Helical" evidence="1">
    <location>
        <begin position="41"/>
        <end position="62"/>
    </location>
</feature>
<feature type="transmembrane region" description="Helical" evidence="1">
    <location>
        <begin position="6"/>
        <end position="25"/>
    </location>
</feature>
<dbReference type="AlphaFoldDB" id="A0AAU8FU98"/>
<sequence length="242" mass="27559">MPVLTVFYIKLLINLALTIGIIWTISRSDLFSKWQRENDKLILTLGFVLFRLIPWIGIFLIVNEEPRGDIPFFFYKAEGAKAGGFVYRDFWSYHAPLYAYIISLPIWIWHNARAIVLFMVLMETAILWLTYDTYKSRSPKALQLAAIYYMLPAAFMYILVDGQEEVWFWGGRAADLALHDQEQKQLRSGYRSAVRDDTADNQGHIHIPAAGIAGDGQKTGQNVTGYGGHRLTGCGFSLLANR</sequence>
<proteinExistence type="predicted"/>
<keyword evidence="1" id="KW-0812">Transmembrane</keyword>
<dbReference type="RefSeq" id="WP_353722668.1">
    <property type="nucleotide sequence ID" value="NZ_CP159289.1"/>
</dbReference>